<evidence type="ECO:0000313" key="1">
    <source>
        <dbReference type="EMBL" id="AWL07971.1"/>
    </source>
</evidence>
<dbReference type="AlphaFoldDB" id="A0A2S2DRE5"/>
<protein>
    <submittedName>
        <fullName evidence="1">Uncharacterized protein</fullName>
    </submittedName>
</protein>
<reference evidence="2" key="1">
    <citation type="submission" date="2018-05" db="EMBL/GenBank/DDBJ databases">
        <title>Pseudarcicella sp. HME7025 Genome sequencing and assembly.</title>
        <authorList>
            <person name="Kim H."/>
            <person name="Kang H."/>
            <person name="Joh K."/>
        </authorList>
    </citation>
    <scope>NUCLEOTIDE SEQUENCE [LARGE SCALE GENOMIC DNA]</scope>
    <source>
        <strain evidence="2">HME7025</strain>
    </source>
</reference>
<dbReference type="KEGG" id="psez:HME7025_00086"/>
<evidence type="ECO:0000313" key="2">
    <source>
        <dbReference type="Proteomes" id="UP000245468"/>
    </source>
</evidence>
<name>A0A2S2DRE5_9BACT</name>
<proteinExistence type="predicted"/>
<gene>
    <name evidence="1" type="ORF">HME7025_00086</name>
</gene>
<keyword evidence="2" id="KW-1185">Reference proteome</keyword>
<organism evidence="1 2">
    <name type="scientific">Aquirufa nivalisilvae</name>
    <dbReference type="NCBI Taxonomy" id="2516557"/>
    <lineage>
        <taxon>Bacteria</taxon>
        <taxon>Pseudomonadati</taxon>
        <taxon>Bacteroidota</taxon>
        <taxon>Cytophagia</taxon>
        <taxon>Cytophagales</taxon>
        <taxon>Flectobacillaceae</taxon>
        <taxon>Aquirufa</taxon>
    </lineage>
</organism>
<dbReference type="EMBL" id="CP029346">
    <property type="protein sequence ID" value="AWL07971.1"/>
    <property type="molecule type" value="Genomic_DNA"/>
</dbReference>
<dbReference type="OrthoDB" id="958112at2"/>
<sequence>MVNSLAALDGQMFQKANPGGARTLLVILVADIVGNYPTASQIDEETQRITALPTLVANKKFSEYAIPDGTLDYKVDDSGEPGYQSFKHSIEFALAGSSDALHGEMAKFTNAGALIIVQDKSGDYAVCGSTDDPIFLKKTFALGKKGNDKRGYTLKGEVDGLSFGYMRLQTALVPTLEINTVSL</sequence>
<dbReference type="Proteomes" id="UP000245468">
    <property type="component" value="Chromosome"/>
</dbReference>
<dbReference type="RefSeq" id="WP_109321750.1">
    <property type="nucleotide sequence ID" value="NZ_CP029346.1"/>
</dbReference>
<accession>A0A2S2DRE5</accession>